<name>A0ABQ4LPL2_9BACL</name>
<dbReference type="Proteomes" id="UP000680638">
    <property type="component" value="Unassembled WGS sequence"/>
</dbReference>
<comment type="caution">
    <text evidence="1">The sequence shown here is derived from an EMBL/GenBank/DDBJ whole genome shotgun (WGS) entry which is preliminary data.</text>
</comment>
<protein>
    <submittedName>
        <fullName evidence="1">Uncharacterized protein</fullName>
    </submittedName>
</protein>
<reference evidence="1 2" key="1">
    <citation type="submission" date="2021-03" db="EMBL/GenBank/DDBJ databases">
        <title>Antimicrobial resistance genes in bacteria isolated from Japanese honey, and their potential for conferring macrolide and lincosamide resistance in the American foulbrood pathogen Paenibacillus larvae.</title>
        <authorList>
            <person name="Okamoto M."/>
            <person name="Kumagai M."/>
            <person name="Kanamori H."/>
            <person name="Takamatsu D."/>
        </authorList>
    </citation>
    <scope>NUCLEOTIDE SEQUENCE [LARGE SCALE GENOMIC DNA]</scope>
    <source>
        <strain evidence="1 2">J21TS3</strain>
    </source>
</reference>
<gene>
    <name evidence="1" type="ORF">J21TS3_00300</name>
</gene>
<proteinExistence type="predicted"/>
<dbReference type="EMBL" id="BORW01000001">
    <property type="protein sequence ID" value="GIO65209.1"/>
    <property type="molecule type" value="Genomic_DNA"/>
</dbReference>
<organism evidence="1 2">
    <name type="scientific">Paenibacillus cookii</name>
    <dbReference type="NCBI Taxonomy" id="157839"/>
    <lineage>
        <taxon>Bacteria</taxon>
        <taxon>Bacillati</taxon>
        <taxon>Bacillota</taxon>
        <taxon>Bacilli</taxon>
        <taxon>Bacillales</taxon>
        <taxon>Paenibacillaceae</taxon>
        <taxon>Paenibacillus</taxon>
    </lineage>
</organism>
<evidence type="ECO:0000313" key="1">
    <source>
        <dbReference type="EMBL" id="GIO65209.1"/>
    </source>
</evidence>
<keyword evidence="2" id="KW-1185">Reference proteome</keyword>
<accession>A0ABQ4LPL2</accession>
<evidence type="ECO:0000313" key="2">
    <source>
        <dbReference type="Proteomes" id="UP000680638"/>
    </source>
</evidence>
<sequence>MIGRTIFMGDNHFDNVMKPLALTKSRKNKLFAPTIVYLFPDDLKKICVHFGFAITYGVN</sequence>